<dbReference type="Proteomes" id="UP000056090">
    <property type="component" value="Chromosome"/>
</dbReference>
<dbReference type="eggNOG" id="COG0451">
    <property type="taxonomic scope" value="Bacteria"/>
</dbReference>
<evidence type="ECO:0000256" key="1">
    <source>
        <dbReference type="ARBA" id="ARBA00023027"/>
    </source>
</evidence>
<evidence type="ECO:0000313" key="3">
    <source>
        <dbReference type="EMBL" id="AIF98547.1"/>
    </source>
</evidence>
<dbReference type="InterPro" id="IPR036291">
    <property type="entry name" value="NAD(P)-bd_dom_sf"/>
</dbReference>
<reference evidence="3 4" key="1">
    <citation type="submission" date="2014-06" db="EMBL/GenBank/DDBJ databases">
        <title>Genomes of Alteromonas australica, a world apart.</title>
        <authorList>
            <person name="Gonzaga A."/>
            <person name="Lopez-Perez M."/>
            <person name="Rodriguez-Valera F."/>
        </authorList>
    </citation>
    <scope>NUCLEOTIDE SEQUENCE [LARGE SCALE GENOMIC DNA]</scope>
    <source>
        <strain evidence="3 4">H 17</strain>
    </source>
</reference>
<dbReference type="Gene3D" id="3.40.50.720">
    <property type="entry name" value="NAD(P)-binding Rossmann-like Domain"/>
    <property type="match status" value="1"/>
</dbReference>
<accession>A0A075P5G1</accession>
<dbReference type="InterPro" id="IPR001509">
    <property type="entry name" value="Epimerase_deHydtase"/>
</dbReference>
<sequence length="338" mass="37300">MKVLVTGAAGFIGGATCKALLSAGHTVVGIDNLNDYYEVELKEARLQDISQSSHGDKFSFVKLGIEDKEGVAALFKDERFDKVVHLAAQAGVRYSIENPHAYVDSNLVGFVNVLEGCRHENIKHLVYSSSSSVYGANETMPFIESDNVDHPVSLYAATKKANELMAHSYSHLYGLPTTGLRFFTVYGPWGRPDMALFKFTKAILAGDEIQVYNYGDHYRDFTYVDDIVDGVLKALDNNAASDESWSGKTPNPSTSKAPYRIYNIGAHEPVHLLSFIETLENALGVKAKKNLLPIQAGDVPATYANVDALNKNTGYMPKVSITEGITNFVNWYRSYYKI</sequence>
<dbReference type="RefSeq" id="WP_044058819.1">
    <property type="nucleotide sequence ID" value="NZ_CBCSKJ010000001.1"/>
</dbReference>
<dbReference type="Pfam" id="PF01370">
    <property type="entry name" value="Epimerase"/>
    <property type="match status" value="1"/>
</dbReference>
<dbReference type="PRINTS" id="PR01713">
    <property type="entry name" value="NUCEPIMERASE"/>
</dbReference>
<protein>
    <submittedName>
        <fullName evidence="3">Capsular biosynthesis protein CpsI</fullName>
    </submittedName>
</protein>
<feature type="domain" description="NAD-dependent epimerase/dehydratase" evidence="2">
    <location>
        <begin position="3"/>
        <end position="243"/>
    </location>
</feature>
<keyword evidence="1" id="KW-0520">NAD</keyword>
<evidence type="ECO:0000313" key="4">
    <source>
        <dbReference type="Proteomes" id="UP000056090"/>
    </source>
</evidence>
<gene>
    <name evidence="3" type="ORF">EP13_07500</name>
</gene>
<organism evidence="3 4">
    <name type="scientific">Alteromonas australica</name>
    <dbReference type="NCBI Taxonomy" id="589873"/>
    <lineage>
        <taxon>Bacteria</taxon>
        <taxon>Pseudomonadati</taxon>
        <taxon>Pseudomonadota</taxon>
        <taxon>Gammaproteobacteria</taxon>
        <taxon>Alteromonadales</taxon>
        <taxon>Alteromonadaceae</taxon>
        <taxon>Alteromonas/Salinimonas group</taxon>
        <taxon>Alteromonas</taxon>
    </lineage>
</organism>
<proteinExistence type="predicted"/>
<name>A0A075P5G1_9ALTE</name>
<dbReference type="EMBL" id="CP008849">
    <property type="protein sequence ID" value="AIF98547.1"/>
    <property type="molecule type" value="Genomic_DNA"/>
</dbReference>
<dbReference type="GeneID" id="78254758"/>
<dbReference type="KEGG" id="aal:EP13_07500"/>
<evidence type="ECO:0000259" key="2">
    <source>
        <dbReference type="Pfam" id="PF01370"/>
    </source>
</evidence>
<dbReference type="SUPFAM" id="SSF51735">
    <property type="entry name" value="NAD(P)-binding Rossmann-fold domains"/>
    <property type="match status" value="1"/>
</dbReference>
<dbReference type="PANTHER" id="PTHR43574">
    <property type="entry name" value="EPIMERASE-RELATED"/>
    <property type="match status" value="1"/>
</dbReference>
<dbReference type="AlphaFoldDB" id="A0A075P5G1"/>
<keyword evidence="4" id="KW-1185">Reference proteome</keyword>
<dbReference type="CDD" id="cd05253">
    <property type="entry name" value="UDP_GE_SDE_e"/>
    <property type="match status" value="1"/>
</dbReference>